<name>A0AAV1FG15_XYRNO</name>
<dbReference type="AlphaFoldDB" id="A0AAV1FG15"/>
<gene>
    <name evidence="1" type="ORF">XNOV1_A035131</name>
</gene>
<accession>A0AAV1FG15</accession>
<dbReference type="Proteomes" id="UP001178508">
    <property type="component" value="Chromosome 7"/>
</dbReference>
<protein>
    <submittedName>
        <fullName evidence="1">Uncharacterized protein</fullName>
    </submittedName>
</protein>
<proteinExistence type="predicted"/>
<keyword evidence="2" id="KW-1185">Reference proteome</keyword>
<evidence type="ECO:0000313" key="1">
    <source>
        <dbReference type="EMBL" id="CAJ1060351.1"/>
    </source>
</evidence>
<dbReference type="EMBL" id="OY660870">
    <property type="protein sequence ID" value="CAJ1060351.1"/>
    <property type="molecule type" value="Genomic_DNA"/>
</dbReference>
<reference evidence="1" key="1">
    <citation type="submission" date="2023-08" db="EMBL/GenBank/DDBJ databases">
        <authorList>
            <person name="Alioto T."/>
            <person name="Alioto T."/>
            <person name="Gomez Garrido J."/>
        </authorList>
    </citation>
    <scope>NUCLEOTIDE SEQUENCE</scope>
</reference>
<organism evidence="1 2">
    <name type="scientific">Xyrichtys novacula</name>
    <name type="common">Pearly razorfish</name>
    <name type="synonym">Hemipteronotus novacula</name>
    <dbReference type="NCBI Taxonomy" id="13765"/>
    <lineage>
        <taxon>Eukaryota</taxon>
        <taxon>Metazoa</taxon>
        <taxon>Chordata</taxon>
        <taxon>Craniata</taxon>
        <taxon>Vertebrata</taxon>
        <taxon>Euteleostomi</taxon>
        <taxon>Actinopterygii</taxon>
        <taxon>Neopterygii</taxon>
        <taxon>Teleostei</taxon>
        <taxon>Neoteleostei</taxon>
        <taxon>Acanthomorphata</taxon>
        <taxon>Eupercaria</taxon>
        <taxon>Labriformes</taxon>
        <taxon>Labridae</taxon>
        <taxon>Xyrichtys</taxon>
    </lineage>
</organism>
<sequence>MEVAERYKDGQMRERWTTEWQRVPSMWKKGLATVTVIYRSRTTSLYLSLRICQSVPLFPSPENRPRLLDKETPKQGGSRKTKVFVRYVVDEESHSLEEAEESPVLPESTLNFLANLLRVPTAMEEEMRA</sequence>
<evidence type="ECO:0000313" key="2">
    <source>
        <dbReference type="Proteomes" id="UP001178508"/>
    </source>
</evidence>